<dbReference type="AlphaFoldDB" id="A0A5R9AI67"/>
<organism evidence="2 3">
    <name type="scientific">Pseudomonas nitroreducens</name>
    <dbReference type="NCBI Taxonomy" id="46680"/>
    <lineage>
        <taxon>Bacteria</taxon>
        <taxon>Pseudomonadati</taxon>
        <taxon>Pseudomonadota</taxon>
        <taxon>Gammaproteobacteria</taxon>
        <taxon>Pseudomonadales</taxon>
        <taxon>Pseudomonadaceae</taxon>
        <taxon>Pseudomonas</taxon>
    </lineage>
</organism>
<name>A0A5R9AI67_PSENT</name>
<dbReference type="Proteomes" id="UP000307510">
    <property type="component" value="Unassembled WGS sequence"/>
</dbReference>
<dbReference type="EMBL" id="VASG01000001">
    <property type="protein sequence ID" value="TLP78253.1"/>
    <property type="molecule type" value="Genomic_DNA"/>
</dbReference>
<sequence length="204" mass="21534">MRKDAKRAAGWLLAACLGLVGSVAWGADEGSASWQAPCVIGGQPVTLDFRSASGDAFEDDMAVQARRADGSSLTLPLPPALYHATGLLGSPTSACDPVPLLDMGNGLGLLLVVRDNRPGLPVVDALLLDLATLQVVDKRLGDPGAVEGLLKTASLVLRQSPQGVDLRLVREAVPGAECDCADGYAEDWLRFSVDQRKLRTHWLP</sequence>
<accession>A0A5R9AI67</accession>
<feature type="chain" id="PRO_5024465405" evidence="1">
    <location>
        <begin position="27"/>
        <end position="204"/>
    </location>
</feature>
<protein>
    <submittedName>
        <fullName evidence="2">Uncharacterized protein</fullName>
    </submittedName>
</protein>
<keyword evidence="1" id="KW-0732">Signal</keyword>
<comment type="caution">
    <text evidence="2">The sequence shown here is derived from an EMBL/GenBank/DDBJ whole genome shotgun (WGS) entry which is preliminary data.</text>
</comment>
<evidence type="ECO:0000313" key="2">
    <source>
        <dbReference type="EMBL" id="TLP78253.1"/>
    </source>
</evidence>
<gene>
    <name evidence="2" type="ORF">FEA48_03395</name>
</gene>
<reference evidence="2 3" key="1">
    <citation type="submission" date="2019-05" db="EMBL/GenBank/DDBJ databases">
        <authorList>
            <person name="Moore K."/>
            <person name="O'Neill P."/>
            <person name="Farbos A."/>
            <person name="Studholme D.J."/>
        </authorList>
    </citation>
    <scope>NUCLEOTIDE SEQUENCE [LARGE SCALE GENOMIC DNA]</scope>
    <source>
        <strain evidence="2 3">DSM 9128</strain>
    </source>
</reference>
<evidence type="ECO:0000313" key="3">
    <source>
        <dbReference type="Proteomes" id="UP000307510"/>
    </source>
</evidence>
<evidence type="ECO:0000256" key="1">
    <source>
        <dbReference type="SAM" id="SignalP"/>
    </source>
</evidence>
<dbReference type="RefSeq" id="WP_138212532.1">
    <property type="nucleotide sequence ID" value="NZ_VASG01000001.1"/>
</dbReference>
<feature type="signal peptide" evidence="1">
    <location>
        <begin position="1"/>
        <end position="26"/>
    </location>
</feature>
<proteinExistence type="predicted"/>
<reference evidence="3" key="2">
    <citation type="submission" date="2019-06" db="EMBL/GenBank/DDBJ databases">
        <title>AzeR, a transcriptional regulator that responds to azelaic acid in Pseudomonas nitroreducens.</title>
        <authorList>
            <person name="Bez C."/>
            <person name="Javvadi S.G."/>
            <person name="Bertani I."/>
            <person name="Devescovi G."/>
            <person name="Studholme D.J."/>
            <person name="Geller A."/>
            <person name="Levy A."/>
            <person name="Venturi V."/>
        </authorList>
    </citation>
    <scope>NUCLEOTIDE SEQUENCE [LARGE SCALE GENOMIC DNA]</scope>
    <source>
        <strain evidence="3">DSM 9128</strain>
    </source>
</reference>